<dbReference type="InterPro" id="IPR036812">
    <property type="entry name" value="NAD(P)_OxRdtase_dom_sf"/>
</dbReference>
<dbReference type="Gene3D" id="3.20.20.100">
    <property type="entry name" value="NADP-dependent oxidoreductase domain"/>
    <property type="match status" value="1"/>
</dbReference>
<evidence type="ECO:0000256" key="2">
    <source>
        <dbReference type="ARBA" id="ARBA00038157"/>
    </source>
</evidence>
<evidence type="ECO:0000313" key="5">
    <source>
        <dbReference type="Proteomes" id="UP001149163"/>
    </source>
</evidence>
<dbReference type="OrthoDB" id="1659429at2759"/>
<dbReference type="Pfam" id="PF00248">
    <property type="entry name" value="Aldo_ket_red"/>
    <property type="match status" value="1"/>
</dbReference>
<evidence type="ECO:0000256" key="1">
    <source>
        <dbReference type="ARBA" id="ARBA00023002"/>
    </source>
</evidence>
<organism evidence="4 5">
    <name type="scientific">Penicillium canariense</name>
    <dbReference type="NCBI Taxonomy" id="189055"/>
    <lineage>
        <taxon>Eukaryota</taxon>
        <taxon>Fungi</taxon>
        <taxon>Dikarya</taxon>
        <taxon>Ascomycota</taxon>
        <taxon>Pezizomycotina</taxon>
        <taxon>Eurotiomycetes</taxon>
        <taxon>Eurotiomycetidae</taxon>
        <taxon>Eurotiales</taxon>
        <taxon>Aspergillaceae</taxon>
        <taxon>Penicillium</taxon>
    </lineage>
</organism>
<dbReference type="InterPro" id="IPR020471">
    <property type="entry name" value="AKR"/>
</dbReference>
<dbReference type="Proteomes" id="UP001149163">
    <property type="component" value="Unassembled WGS sequence"/>
</dbReference>
<gene>
    <name evidence="4" type="ORF">N7482_001024</name>
</gene>
<dbReference type="EMBL" id="JAPQKN010000001">
    <property type="protein sequence ID" value="KAJ5175147.1"/>
    <property type="molecule type" value="Genomic_DNA"/>
</dbReference>
<protein>
    <recommendedName>
        <fullName evidence="3">NADP-dependent oxidoreductase domain-containing protein</fullName>
    </recommendedName>
</protein>
<dbReference type="PANTHER" id="PTHR43364:SF4">
    <property type="entry name" value="NAD(P)-LINKED OXIDOREDUCTASE SUPERFAMILY PROTEIN"/>
    <property type="match status" value="1"/>
</dbReference>
<feature type="domain" description="NADP-dependent oxidoreductase" evidence="3">
    <location>
        <begin position="67"/>
        <end position="357"/>
    </location>
</feature>
<keyword evidence="5" id="KW-1185">Reference proteome</keyword>
<sequence>MGTQYMMQAGLASGMSATEGINSPHPKPVDPNLSDPPYVLPADVIPNSRSRIALHGYGGKDVPIPYLSIGTWAWGDKATFDYDATIDLPRIHVAWEKLKSVGLTFVDTAQSYGNGESERICGTLFKGMPRDSFVVQTKWFSGGLSNTLMQSRGPKARLKASLGRLGLGYVDIYLVDGPTHGSMISTVAQGLADCVEAGMTRAVGVANYDTQEMIQMADELAELNVPLAVAQCEYSVIRRLPEVSGMIRECKKRSICFQGFASLAEGRLTGKYSSLNEPRRTLRFSSYPMHMLEPTINVLKSIAAERRVPVPAVALNYSINKGVVPLVGVRTVEQAEQNMQALGWRLTEDEIHRIEKFSIQGNTSSLMQHG</sequence>
<dbReference type="InterPro" id="IPR023210">
    <property type="entry name" value="NADP_OxRdtase_dom"/>
</dbReference>
<dbReference type="RefSeq" id="XP_056546755.1">
    <property type="nucleotide sequence ID" value="XM_056683149.1"/>
</dbReference>
<comment type="caution">
    <text evidence="4">The sequence shown here is derived from an EMBL/GenBank/DDBJ whole genome shotgun (WGS) entry which is preliminary data.</text>
</comment>
<dbReference type="InterPro" id="IPR050523">
    <property type="entry name" value="AKR_Detox_Biosynth"/>
</dbReference>
<name>A0A9W9IEW2_9EURO</name>
<dbReference type="GeneID" id="81422325"/>
<evidence type="ECO:0000313" key="4">
    <source>
        <dbReference type="EMBL" id="KAJ5175147.1"/>
    </source>
</evidence>
<dbReference type="GO" id="GO:0016491">
    <property type="term" value="F:oxidoreductase activity"/>
    <property type="evidence" value="ECO:0007669"/>
    <property type="project" value="UniProtKB-KW"/>
</dbReference>
<dbReference type="AlphaFoldDB" id="A0A9W9IEW2"/>
<keyword evidence="1" id="KW-0560">Oxidoreductase</keyword>
<dbReference type="PRINTS" id="PR00069">
    <property type="entry name" value="ALDKETRDTASE"/>
</dbReference>
<reference evidence="4" key="2">
    <citation type="journal article" date="2023" name="IMA Fungus">
        <title>Comparative genomic study of the Penicillium genus elucidates a diverse pangenome and 15 lateral gene transfer events.</title>
        <authorList>
            <person name="Petersen C."/>
            <person name="Sorensen T."/>
            <person name="Nielsen M.R."/>
            <person name="Sondergaard T.E."/>
            <person name="Sorensen J.L."/>
            <person name="Fitzpatrick D.A."/>
            <person name="Frisvad J.C."/>
            <person name="Nielsen K.L."/>
        </authorList>
    </citation>
    <scope>NUCLEOTIDE SEQUENCE</scope>
    <source>
        <strain evidence="4">IBT 26290</strain>
    </source>
</reference>
<proteinExistence type="inferred from homology"/>
<dbReference type="SUPFAM" id="SSF51430">
    <property type="entry name" value="NAD(P)-linked oxidoreductase"/>
    <property type="match status" value="1"/>
</dbReference>
<reference evidence="4" key="1">
    <citation type="submission" date="2022-11" db="EMBL/GenBank/DDBJ databases">
        <authorList>
            <person name="Petersen C."/>
        </authorList>
    </citation>
    <scope>NUCLEOTIDE SEQUENCE</scope>
    <source>
        <strain evidence="4">IBT 26290</strain>
    </source>
</reference>
<comment type="similarity">
    <text evidence="2">Belongs to the aldo/keto reductase family. Aldo/keto reductase 2 subfamily.</text>
</comment>
<accession>A0A9W9IEW2</accession>
<dbReference type="PANTHER" id="PTHR43364">
    <property type="entry name" value="NADH-SPECIFIC METHYLGLYOXAL REDUCTASE-RELATED"/>
    <property type="match status" value="1"/>
</dbReference>
<evidence type="ECO:0000259" key="3">
    <source>
        <dbReference type="Pfam" id="PF00248"/>
    </source>
</evidence>